<comment type="caution">
    <text evidence="8">The sequence shown here is derived from an EMBL/GenBank/DDBJ whole genome shotgun (WGS) entry which is preliminary data.</text>
</comment>
<evidence type="ECO:0000256" key="2">
    <source>
        <dbReference type="ARBA" id="ARBA00022448"/>
    </source>
</evidence>
<name>A0ABR1FZ22_AURAN</name>
<comment type="subcellular location">
    <subcellularLocation>
        <location evidence="1">Membrane</location>
        <topology evidence="1">Multi-pass membrane protein</topology>
    </subcellularLocation>
</comment>
<evidence type="ECO:0000313" key="8">
    <source>
        <dbReference type="EMBL" id="KAK7241497.1"/>
    </source>
</evidence>
<feature type="transmembrane region" description="Helical" evidence="7">
    <location>
        <begin position="186"/>
        <end position="203"/>
    </location>
</feature>
<dbReference type="PANTHER" id="PTHR10778">
    <property type="entry name" value="SOLUTE CARRIER FAMILY 35 MEMBER B"/>
    <property type="match status" value="1"/>
</dbReference>
<dbReference type="EMBL" id="JBBJCI010000201">
    <property type="protein sequence ID" value="KAK7241497.1"/>
    <property type="molecule type" value="Genomic_DNA"/>
</dbReference>
<dbReference type="PANTHER" id="PTHR10778:SF13">
    <property type="entry name" value="ADENOSINE 3'-PHOSPHO 5'-PHOSPHOSULFATE TRANSPORTER 1"/>
    <property type="match status" value="1"/>
</dbReference>
<feature type="transmembrane region" description="Helical" evidence="7">
    <location>
        <begin position="223"/>
        <end position="242"/>
    </location>
</feature>
<dbReference type="Pfam" id="PF08449">
    <property type="entry name" value="UAA"/>
    <property type="match status" value="1"/>
</dbReference>
<evidence type="ECO:0000256" key="3">
    <source>
        <dbReference type="ARBA" id="ARBA00022692"/>
    </source>
</evidence>
<accession>A0ABR1FZ22</accession>
<evidence type="ECO:0000256" key="1">
    <source>
        <dbReference type="ARBA" id="ARBA00004141"/>
    </source>
</evidence>
<feature type="region of interest" description="Disordered" evidence="6">
    <location>
        <begin position="373"/>
        <end position="399"/>
    </location>
</feature>
<gene>
    <name evidence="8" type="ORF">SO694_00058213</name>
</gene>
<dbReference type="Proteomes" id="UP001363151">
    <property type="component" value="Unassembled WGS sequence"/>
</dbReference>
<dbReference type="InterPro" id="IPR013657">
    <property type="entry name" value="SCL35B1-4/HUT1"/>
</dbReference>
<evidence type="ECO:0000313" key="9">
    <source>
        <dbReference type="Proteomes" id="UP001363151"/>
    </source>
</evidence>
<reference evidence="8 9" key="1">
    <citation type="submission" date="2024-03" db="EMBL/GenBank/DDBJ databases">
        <title>Aureococcus anophagefferens CCMP1851 and Kratosvirus quantuckense: Draft genome of a second virus-susceptible host strain in the model system.</title>
        <authorList>
            <person name="Chase E."/>
            <person name="Truchon A.R."/>
            <person name="Schepens W."/>
            <person name="Wilhelm S.W."/>
        </authorList>
    </citation>
    <scope>NUCLEOTIDE SEQUENCE [LARGE SCALE GENOMIC DNA]</scope>
    <source>
        <strain evidence="8 9">CCMP1851</strain>
    </source>
</reference>
<organism evidence="8 9">
    <name type="scientific">Aureococcus anophagefferens</name>
    <name type="common">Harmful bloom alga</name>
    <dbReference type="NCBI Taxonomy" id="44056"/>
    <lineage>
        <taxon>Eukaryota</taxon>
        <taxon>Sar</taxon>
        <taxon>Stramenopiles</taxon>
        <taxon>Ochrophyta</taxon>
        <taxon>Pelagophyceae</taxon>
        <taxon>Pelagomonadales</taxon>
        <taxon>Pelagomonadaceae</taxon>
        <taxon>Aureococcus</taxon>
    </lineage>
</organism>
<keyword evidence="2" id="KW-0813">Transport</keyword>
<evidence type="ECO:0000256" key="6">
    <source>
        <dbReference type="SAM" id="MobiDB-lite"/>
    </source>
</evidence>
<evidence type="ECO:0000256" key="7">
    <source>
        <dbReference type="SAM" id="Phobius"/>
    </source>
</evidence>
<sequence length="399" mass="43135">MVAMSNRHGGGYDRNPREPNDSDGYAKDAEAGVEESKQGLLEPASGDDAASAKPAAPTPGAKHLAFCFVGLQASYLTWGYVQEKVMTREYTTGRFPSATFCVFSNRFLAVIVAAGITLFQHGGKLTLPASYVAFAPCAFSNSLSSFGQYQALRYVSFPLQTISKSTKVIPVMLMGKFLNKKTYPPVDYVEALCISLGVCVFSLANLDDGALASGGEESEGNVFAAYLGVAMLALYVVSDSFTSQWQSRLYQAHPNVDQFQMMFAVNSWAICMTLFALVSSGELWTTLKFLSLNPAAFVDNVTIAITSATGQLFIFYTIKTFGPVVFTIIMTTRQMFSIVLSTVLFGHDIKALALLGATAVFATIFHRIKRQARAKRPAKAPPPPPPPSPTKTPAGRLQI</sequence>
<proteinExistence type="predicted"/>
<protein>
    <submittedName>
        <fullName evidence="8">UDP-galactose transmembrane transporter</fullName>
    </submittedName>
</protein>
<feature type="compositionally biased region" description="Pro residues" evidence="6">
    <location>
        <begin position="379"/>
        <end position="390"/>
    </location>
</feature>
<feature type="compositionally biased region" description="Basic and acidic residues" evidence="6">
    <location>
        <begin position="10"/>
        <end position="37"/>
    </location>
</feature>
<feature type="region of interest" description="Disordered" evidence="6">
    <location>
        <begin position="1"/>
        <end position="55"/>
    </location>
</feature>
<feature type="transmembrane region" description="Helical" evidence="7">
    <location>
        <begin position="263"/>
        <end position="281"/>
    </location>
</feature>
<evidence type="ECO:0000256" key="4">
    <source>
        <dbReference type="ARBA" id="ARBA00022989"/>
    </source>
</evidence>
<keyword evidence="5 7" id="KW-0472">Membrane</keyword>
<keyword evidence="3 7" id="KW-0812">Transmembrane</keyword>
<evidence type="ECO:0000256" key="5">
    <source>
        <dbReference type="ARBA" id="ARBA00023136"/>
    </source>
</evidence>
<feature type="transmembrane region" description="Helical" evidence="7">
    <location>
        <begin position="325"/>
        <end position="345"/>
    </location>
</feature>
<feature type="transmembrane region" description="Helical" evidence="7">
    <location>
        <begin position="351"/>
        <end position="368"/>
    </location>
</feature>
<feature type="transmembrane region" description="Helical" evidence="7">
    <location>
        <begin position="301"/>
        <end position="318"/>
    </location>
</feature>
<keyword evidence="4 7" id="KW-1133">Transmembrane helix</keyword>
<keyword evidence="9" id="KW-1185">Reference proteome</keyword>